<sequence>MSIESAKQYMERMRQDPDFRRRVNECEDPASNWAFLREEGFDFTVDEFKLAQKDVYEKHGTDQLPVVD</sequence>
<name>A0A6V8LS96_9BACT</name>
<gene>
    <name evidence="2" type="ORF">NNJEOMEG_03205</name>
</gene>
<organism evidence="2 3">
    <name type="scientific">Fundidesulfovibrio magnetotacticus</name>
    <dbReference type="NCBI Taxonomy" id="2730080"/>
    <lineage>
        <taxon>Bacteria</taxon>
        <taxon>Pseudomonadati</taxon>
        <taxon>Thermodesulfobacteriota</taxon>
        <taxon>Desulfovibrionia</taxon>
        <taxon>Desulfovibrionales</taxon>
        <taxon>Desulfovibrionaceae</taxon>
        <taxon>Fundidesulfovibrio</taxon>
    </lineage>
</organism>
<dbReference type="InterPro" id="IPR022516">
    <property type="entry name" value="CHP03798_Ocin"/>
</dbReference>
<dbReference type="RefSeq" id="WP_173086267.1">
    <property type="nucleotide sequence ID" value="NZ_BLTE01000016.1"/>
</dbReference>
<protein>
    <recommendedName>
        <fullName evidence="1">Nif11 domain-containing protein</fullName>
    </recommendedName>
</protein>
<accession>A0A6V8LS96</accession>
<proteinExistence type="predicted"/>
<dbReference type="Pfam" id="PF07862">
    <property type="entry name" value="Nif11"/>
    <property type="match status" value="1"/>
</dbReference>
<feature type="domain" description="Nif11" evidence="1">
    <location>
        <begin position="1"/>
        <end position="48"/>
    </location>
</feature>
<dbReference type="NCBIfam" id="TIGR03798">
    <property type="entry name" value="leader_Nif11"/>
    <property type="match status" value="1"/>
</dbReference>
<dbReference type="InterPro" id="IPR012903">
    <property type="entry name" value="Nif11"/>
</dbReference>
<evidence type="ECO:0000259" key="1">
    <source>
        <dbReference type="Pfam" id="PF07862"/>
    </source>
</evidence>
<dbReference type="EMBL" id="BLTE01000016">
    <property type="protein sequence ID" value="GFK95343.1"/>
    <property type="molecule type" value="Genomic_DNA"/>
</dbReference>
<evidence type="ECO:0000313" key="2">
    <source>
        <dbReference type="EMBL" id="GFK95343.1"/>
    </source>
</evidence>
<dbReference type="Proteomes" id="UP000494245">
    <property type="component" value="Unassembled WGS sequence"/>
</dbReference>
<keyword evidence="3" id="KW-1185">Reference proteome</keyword>
<evidence type="ECO:0000313" key="3">
    <source>
        <dbReference type="Proteomes" id="UP000494245"/>
    </source>
</evidence>
<reference evidence="2 3" key="2">
    <citation type="submission" date="2020-05" db="EMBL/GenBank/DDBJ databases">
        <title>Draft genome sequence of Desulfovibrio sp. strainFSS-1.</title>
        <authorList>
            <person name="Shimoshige H."/>
            <person name="Kobayashi H."/>
            <person name="Maekawa T."/>
        </authorList>
    </citation>
    <scope>NUCLEOTIDE SEQUENCE [LARGE SCALE GENOMIC DNA]</scope>
    <source>
        <strain evidence="2 3">SIID29052-01</strain>
    </source>
</reference>
<comment type="caution">
    <text evidence="2">The sequence shown here is derived from an EMBL/GenBank/DDBJ whole genome shotgun (WGS) entry which is preliminary data.</text>
</comment>
<dbReference type="AlphaFoldDB" id="A0A6V8LS96"/>
<reference evidence="2 3" key="1">
    <citation type="submission" date="2020-04" db="EMBL/GenBank/DDBJ databases">
        <authorList>
            <consortium name="Desulfovibrio sp. FSS-1 genome sequencing consortium"/>
            <person name="Shimoshige H."/>
            <person name="Kobayashi H."/>
            <person name="Maekawa T."/>
        </authorList>
    </citation>
    <scope>NUCLEOTIDE SEQUENCE [LARGE SCALE GENOMIC DNA]</scope>
    <source>
        <strain evidence="2 3">SIID29052-01</strain>
    </source>
</reference>